<keyword evidence="3" id="KW-1185">Reference proteome</keyword>
<name>A0ABU8ADH2_9ACTN</name>
<feature type="region of interest" description="Disordered" evidence="1">
    <location>
        <begin position="1"/>
        <end position="23"/>
    </location>
</feature>
<accession>A0ABU8ADH2</accession>
<proteinExistence type="predicted"/>
<sequence>MTQAPQVYGTEHDASATGPQPGHAYRELVGGPLDGQLIEVTGWTEDEITTGAQLITPHSAYGPDGRASYGPTFSRPDGPWVWEGDVP</sequence>
<evidence type="ECO:0000313" key="3">
    <source>
        <dbReference type="Proteomes" id="UP001382181"/>
    </source>
</evidence>
<evidence type="ECO:0000313" key="2">
    <source>
        <dbReference type="EMBL" id="MEH0564430.1"/>
    </source>
</evidence>
<protein>
    <recommendedName>
        <fullName evidence="4">Dioxygenase</fullName>
    </recommendedName>
</protein>
<reference evidence="2 3" key="1">
    <citation type="submission" date="2023-04" db="EMBL/GenBank/DDBJ databases">
        <title>Genomic diversity of scab-causing Streptomyces spp. in the province of Quebec, Canada.</title>
        <authorList>
            <person name="Biessy A."/>
            <person name="Cadieux M."/>
            <person name="Ciotola M."/>
            <person name="Filion M."/>
        </authorList>
    </citation>
    <scope>NUCLEOTIDE SEQUENCE [LARGE SCALE GENOMIC DNA]</scope>
    <source>
        <strain evidence="2 3">B21-103</strain>
    </source>
</reference>
<evidence type="ECO:0000256" key="1">
    <source>
        <dbReference type="SAM" id="MobiDB-lite"/>
    </source>
</evidence>
<organism evidence="2 3">
    <name type="scientific">Streptomyces silvae</name>
    <dbReference type="NCBI Taxonomy" id="2803812"/>
    <lineage>
        <taxon>Bacteria</taxon>
        <taxon>Bacillati</taxon>
        <taxon>Actinomycetota</taxon>
        <taxon>Actinomycetes</taxon>
        <taxon>Kitasatosporales</taxon>
        <taxon>Streptomycetaceae</taxon>
        <taxon>Streptomyces</taxon>
    </lineage>
</organism>
<dbReference type="RefSeq" id="WP_334558798.1">
    <property type="nucleotide sequence ID" value="NZ_JARUMK010000002.1"/>
</dbReference>
<evidence type="ECO:0008006" key="4">
    <source>
        <dbReference type="Google" id="ProtNLM"/>
    </source>
</evidence>
<comment type="caution">
    <text evidence="2">The sequence shown here is derived from an EMBL/GenBank/DDBJ whole genome shotgun (WGS) entry which is preliminary data.</text>
</comment>
<feature type="region of interest" description="Disordered" evidence="1">
    <location>
        <begin position="55"/>
        <end position="87"/>
    </location>
</feature>
<dbReference type="Proteomes" id="UP001382181">
    <property type="component" value="Unassembled WGS sequence"/>
</dbReference>
<gene>
    <name evidence="2" type="ORF">QBA37_35255</name>
</gene>
<dbReference type="EMBL" id="JARUMK010000002">
    <property type="protein sequence ID" value="MEH0564430.1"/>
    <property type="molecule type" value="Genomic_DNA"/>
</dbReference>